<dbReference type="Pfam" id="PF13280">
    <property type="entry name" value="WYL"/>
    <property type="match status" value="1"/>
</dbReference>
<dbReference type="InterPro" id="IPR057727">
    <property type="entry name" value="WCX_dom"/>
</dbReference>
<evidence type="ECO:0000313" key="5">
    <source>
        <dbReference type="Proteomes" id="UP000595349"/>
    </source>
</evidence>
<accession>A0A7T6ZAX3</accession>
<name>A0A7T6ZAX3_9BACI</name>
<dbReference type="PIRSF" id="PIRSF016838">
    <property type="entry name" value="PafC"/>
    <property type="match status" value="1"/>
</dbReference>
<organism evidence="4 5">
    <name type="scientific">Salicibibacter cibi</name>
    <dbReference type="NCBI Taxonomy" id="2743001"/>
    <lineage>
        <taxon>Bacteria</taxon>
        <taxon>Bacillati</taxon>
        <taxon>Bacillota</taxon>
        <taxon>Bacilli</taxon>
        <taxon>Bacillales</taxon>
        <taxon>Bacillaceae</taxon>
        <taxon>Salicibibacter</taxon>
    </lineage>
</organism>
<gene>
    <name evidence="4" type="ORF">HUG20_09365</name>
</gene>
<dbReference type="InterPro" id="IPR036388">
    <property type="entry name" value="WH-like_DNA-bd_sf"/>
</dbReference>
<dbReference type="AlphaFoldDB" id="A0A7T6ZAX3"/>
<evidence type="ECO:0000259" key="3">
    <source>
        <dbReference type="PROSITE" id="PS51000"/>
    </source>
</evidence>
<evidence type="ECO:0000256" key="2">
    <source>
        <dbReference type="ARBA" id="ARBA00023163"/>
    </source>
</evidence>
<keyword evidence="1" id="KW-0805">Transcription regulation</keyword>
<feature type="domain" description="HTH deoR-type" evidence="3">
    <location>
        <begin position="2"/>
        <end position="57"/>
    </location>
</feature>
<keyword evidence="5" id="KW-1185">Reference proteome</keyword>
<dbReference type="Gene3D" id="1.10.10.10">
    <property type="entry name" value="Winged helix-like DNA-binding domain superfamily/Winged helix DNA-binding domain"/>
    <property type="match status" value="1"/>
</dbReference>
<proteinExistence type="predicted"/>
<protein>
    <submittedName>
        <fullName evidence="4">YafY family transcriptional regulator</fullName>
    </submittedName>
</protein>
<dbReference type="SUPFAM" id="SSF46785">
    <property type="entry name" value="Winged helix' DNA-binding domain"/>
    <property type="match status" value="1"/>
</dbReference>
<evidence type="ECO:0000313" key="4">
    <source>
        <dbReference type="EMBL" id="QQK80076.1"/>
    </source>
</evidence>
<dbReference type="InterPro" id="IPR051534">
    <property type="entry name" value="CBASS_pafABC_assoc_protein"/>
</dbReference>
<dbReference type="Pfam" id="PF08279">
    <property type="entry name" value="HTH_11"/>
    <property type="match status" value="1"/>
</dbReference>
<dbReference type="InterPro" id="IPR013196">
    <property type="entry name" value="HTH_11"/>
</dbReference>
<keyword evidence="2" id="KW-0804">Transcription</keyword>
<dbReference type="RefSeq" id="WP_200090250.1">
    <property type="nucleotide sequence ID" value="NZ_CP054706.1"/>
</dbReference>
<dbReference type="InterPro" id="IPR028349">
    <property type="entry name" value="PafC-like"/>
</dbReference>
<sequence length="297" mass="34071">MKLDRLLGITMELLTNKRVTASELASRFEVSVRTIYRDIELINQSGIPVASFSGTDGGFEIMNGFFLSKQHFSIDDFSVIYNLLKSMEGAVGGNTFTSLVNKLGSLQPALLDERLQKKIVFDMSTSVEEKEILLLLLEAIDQSKRVTFTYINASGQISERKIEPLNLLWGQGAWYLDGYCLLRKDNRYFRMSRISKPEVLEETFDPRADSKRLVHSEEQGIDVHLRFNLTAQPRVFEQFPGEYTFHGDFVDVQTIFYSKEYALSVILSYGSKVEILSPNDLRQDVIDKLNEIRKIYF</sequence>
<dbReference type="InterPro" id="IPR001034">
    <property type="entry name" value="DeoR_HTH"/>
</dbReference>
<dbReference type="EMBL" id="CP054706">
    <property type="protein sequence ID" value="QQK80076.1"/>
    <property type="molecule type" value="Genomic_DNA"/>
</dbReference>
<evidence type="ECO:0000256" key="1">
    <source>
        <dbReference type="ARBA" id="ARBA00023015"/>
    </source>
</evidence>
<dbReference type="Proteomes" id="UP000595349">
    <property type="component" value="Chromosome"/>
</dbReference>
<dbReference type="KEGG" id="scib:HUG20_09365"/>
<dbReference type="InterPro" id="IPR036390">
    <property type="entry name" value="WH_DNA-bd_sf"/>
</dbReference>
<dbReference type="PANTHER" id="PTHR34580:SF1">
    <property type="entry name" value="PROTEIN PAFC"/>
    <property type="match status" value="1"/>
</dbReference>
<reference evidence="4 5" key="1">
    <citation type="submission" date="2020-06" db="EMBL/GenBank/DDBJ databases">
        <title>Genomic analysis of Salicibibacter sp. NKC21-4.</title>
        <authorList>
            <person name="Oh Y.J."/>
        </authorList>
    </citation>
    <scope>NUCLEOTIDE SEQUENCE [LARGE SCALE GENOMIC DNA]</scope>
    <source>
        <strain evidence="4 5">NKC21-4</strain>
    </source>
</reference>
<dbReference type="PROSITE" id="PS51000">
    <property type="entry name" value="HTH_DEOR_2"/>
    <property type="match status" value="1"/>
</dbReference>
<dbReference type="PANTHER" id="PTHR34580">
    <property type="match status" value="1"/>
</dbReference>
<dbReference type="Pfam" id="PF25583">
    <property type="entry name" value="WCX"/>
    <property type="match status" value="1"/>
</dbReference>
<dbReference type="PROSITE" id="PS52050">
    <property type="entry name" value="WYL"/>
    <property type="match status" value="1"/>
</dbReference>
<dbReference type="GO" id="GO:0003700">
    <property type="term" value="F:DNA-binding transcription factor activity"/>
    <property type="evidence" value="ECO:0007669"/>
    <property type="project" value="InterPro"/>
</dbReference>
<dbReference type="InterPro" id="IPR026881">
    <property type="entry name" value="WYL_dom"/>
</dbReference>